<feature type="domain" description="Helicase C-terminal" evidence="11">
    <location>
        <begin position="544"/>
        <end position="691"/>
    </location>
</feature>
<feature type="domain" description="DEAD-box RNA helicase Q" evidence="12">
    <location>
        <begin position="266"/>
        <end position="294"/>
    </location>
</feature>
<dbReference type="InterPro" id="IPR011545">
    <property type="entry name" value="DEAD/DEAH_box_helicase_dom"/>
</dbReference>
<dbReference type="CDD" id="cd17946">
    <property type="entry name" value="DEADc_DDX24"/>
    <property type="match status" value="1"/>
</dbReference>
<evidence type="ECO:0000256" key="1">
    <source>
        <dbReference type="ARBA" id="ARBA00012552"/>
    </source>
</evidence>
<feature type="domain" description="Helicase ATP-binding" evidence="10">
    <location>
        <begin position="297"/>
        <end position="498"/>
    </location>
</feature>
<dbReference type="GO" id="GO:0003723">
    <property type="term" value="F:RNA binding"/>
    <property type="evidence" value="ECO:0007669"/>
    <property type="project" value="UniProtKB-KW"/>
</dbReference>
<evidence type="ECO:0000256" key="9">
    <source>
        <dbReference type="SAM" id="MobiDB-lite"/>
    </source>
</evidence>
<dbReference type="PROSITE" id="PS51192">
    <property type="entry name" value="HELICASE_ATP_BIND_1"/>
    <property type="match status" value="1"/>
</dbReference>
<gene>
    <name evidence="13" type="ORF">INT45_005748</name>
</gene>
<evidence type="ECO:0000256" key="6">
    <source>
        <dbReference type="ARBA" id="ARBA00022884"/>
    </source>
</evidence>
<evidence type="ECO:0000313" key="14">
    <source>
        <dbReference type="Proteomes" id="UP000646827"/>
    </source>
</evidence>
<accession>A0A8H7SEV1</accession>
<evidence type="ECO:0000256" key="4">
    <source>
        <dbReference type="ARBA" id="ARBA00022806"/>
    </source>
</evidence>
<keyword evidence="3" id="KW-0378">Hydrolase</keyword>
<evidence type="ECO:0000259" key="11">
    <source>
        <dbReference type="PROSITE" id="PS51194"/>
    </source>
</evidence>
<dbReference type="Pfam" id="PF00270">
    <property type="entry name" value="DEAD"/>
    <property type="match status" value="1"/>
</dbReference>
<dbReference type="CDD" id="cd18787">
    <property type="entry name" value="SF2_C_DEAD"/>
    <property type="match status" value="1"/>
</dbReference>
<keyword evidence="2" id="KW-0547">Nucleotide-binding</keyword>
<evidence type="ECO:0000256" key="3">
    <source>
        <dbReference type="ARBA" id="ARBA00022801"/>
    </source>
</evidence>
<dbReference type="InterPro" id="IPR001650">
    <property type="entry name" value="Helicase_C-like"/>
</dbReference>
<dbReference type="SMART" id="SM00487">
    <property type="entry name" value="DEXDc"/>
    <property type="match status" value="1"/>
</dbReference>
<dbReference type="InterPro" id="IPR000629">
    <property type="entry name" value="RNA-helicase_DEAD-box_CS"/>
</dbReference>
<reference evidence="13 14" key="1">
    <citation type="submission" date="2020-12" db="EMBL/GenBank/DDBJ databases">
        <title>Metabolic potential, ecology and presence of endohyphal bacteria is reflected in genomic diversity of Mucoromycotina.</title>
        <authorList>
            <person name="Muszewska A."/>
            <person name="Okrasinska A."/>
            <person name="Steczkiewicz K."/>
            <person name="Drgas O."/>
            <person name="Orlowska M."/>
            <person name="Perlinska-Lenart U."/>
            <person name="Aleksandrzak-Piekarczyk T."/>
            <person name="Szatraj K."/>
            <person name="Zielenkiewicz U."/>
            <person name="Pilsyk S."/>
            <person name="Malc E."/>
            <person name="Mieczkowski P."/>
            <person name="Kruszewska J.S."/>
            <person name="Biernat P."/>
            <person name="Pawlowska J."/>
        </authorList>
    </citation>
    <scope>NUCLEOTIDE SEQUENCE [LARGE SCALE GENOMIC DNA]</scope>
    <source>
        <strain evidence="13 14">CBS 142.35</strain>
    </source>
</reference>
<dbReference type="InterPro" id="IPR050079">
    <property type="entry name" value="DEAD_box_RNA_helicase"/>
</dbReference>
<feature type="region of interest" description="Disordered" evidence="9">
    <location>
        <begin position="1"/>
        <end position="52"/>
    </location>
</feature>
<dbReference type="AlphaFoldDB" id="A0A8H7SEV1"/>
<dbReference type="PROSITE" id="PS00039">
    <property type="entry name" value="DEAD_ATP_HELICASE"/>
    <property type="match status" value="1"/>
</dbReference>
<dbReference type="InterPro" id="IPR014014">
    <property type="entry name" value="RNA_helicase_DEAD_Q_motif"/>
</dbReference>
<organism evidence="13 14">
    <name type="scientific">Circinella minor</name>
    <dbReference type="NCBI Taxonomy" id="1195481"/>
    <lineage>
        <taxon>Eukaryota</taxon>
        <taxon>Fungi</taxon>
        <taxon>Fungi incertae sedis</taxon>
        <taxon>Mucoromycota</taxon>
        <taxon>Mucoromycotina</taxon>
        <taxon>Mucoromycetes</taxon>
        <taxon>Mucorales</taxon>
        <taxon>Lichtheimiaceae</taxon>
        <taxon>Circinella</taxon>
    </lineage>
</organism>
<dbReference type="PROSITE" id="PS51194">
    <property type="entry name" value="HELICASE_CTER"/>
    <property type="match status" value="1"/>
</dbReference>
<feature type="compositionally biased region" description="Acidic residues" evidence="9">
    <location>
        <begin position="216"/>
        <end position="226"/>
    </location>
</feature>
<evidence type="ECO:0000313" key="13">
    <source>
        <dbReference type="EMBL" id="KAG2226783.1"/>
    </source>
</evidence>
<dbReference type="GO" id="GO:0003724">
    <property type="term" value="F:RNA helicase activity"/>
    <property type="evidence" value="ECO:0007669"/>
    <property type="project" value="UniProtKB-EC"/>
</dbReference>
<feature type="region of interest" description="Disordered" evidence="9">
    <location>
        <begin position="105"/>
        <end position="128"/>
    </location>
</feature>
<evidence type="ECO:0000256" key="7">
    <source>
        <dbReference type="ARBA" id="ARBA00047984"/>
    </source>
</evidence>
<proteinExistence type="predicted"/>
<dbReference type="Gene3D" id="3.40.50.300">
    <property type="entry name" value="P-loop containing nucleotide triphosphate hydrolases"/>
    <property type="match status" value="2"/>
</dbReference>
<evidence type="ECO:0000259" key="12">
    <source>
        <dbReference type="PROSITE" id="PS51195"/>
    </source>
</evidence>
<dbReference type="GO" id="GO:0005524">
    <property type="term" value="F:ATP binding"/>
    <property type="evidence" value="ECO:0007669"/>
    <property type="project" value="UniProtKB-KW"/>
</dbReference>
<dbReference type="InterPro" id="IPR027417">
    <property type="entry name" value="P-loop_NTPase"/>
</dbReference>
<feature type="compositionally biased region" description="Basic and acidic residues" evidence="9">
    <location>
        <begin position="110"/>
        <end position="128"/>
    </location>
</feature>
<evidence type="ECO:0000256" key="2">
    <source>
        <dbReference type="ARBA" id="ARBA00022741"/>
    </source>
</evidence>
<dbReference type="PROSITE" id="PS51195">
    <property type="entry name" value="Q_MOTIF"/>
    <property type="match status" value="1"/>
</dbReference>
<keyword evidence="14" id="KW-1185">Reference proteome</keyword>
<dbReference type="GO" id="GO:0016787">
    <property type="term" value="F:hydrolase activity"/>
    <property type="evidence" value="ECO:0007669"/>
    <property type="project" value="UniProtKB-KW"/>
</dbReference>
<dbReference type="SMART" id="SM00490">
    <property type="entry name" value="HELICc"/>
    <property type="match status" value="1"/>
</dbReference>
<feature type="short sequence motif" description="Q motif" evidence="8">
    <location>
        <begin position="266"/>
        <end position="294"/>
    </location>
</feature>
<evidence type="ECO:0000256" key="8">
    <source>
        <dbReference type="PROSITE-ProRule" id="PRU00552"/>
    </source>
</evidence>
<feature type="compositionally biased region" description="Polar residues" evidence="9">
    <location>
        <begin position="19"/>
        <end position="30"/>
    </location>
</feature>
<dbReference type="GO" id="GO:0005829">
    <property type="term" value="C:cytosol"/>
    <property type="evidence" value="ECO:0007669"/>
    <property type="project" value="TreeGrafter"/>
</dbReference>
<evidence type="ECO:0000259" key="10">
    <source>
        <dbReference type="PROSITE" id="PS51192"/>
    </source>
</evidence>
<comment type="catalytic activity">
    <reaction evidence="7">
        <text>ATP + H2O = ADP + phosphate + H(+)</text>
        <dbReference type="Rhea" id="RHEA:13065"/>
        <dbReference type="ChEBI" id="CHEBI:15377"/>
        <dbReference type="ChEBI" id="CHEBI:15378"/>
        <dbReference type="ChEBI" id="CHEBI:30616"/>
        <dbReference type="ChEBI" id="CHEBI:43474"/>
        <dbReference type="ChEBI" id="CHEBI:456216"/>
        <dbReference type="EC" id="3.6.4.13"/>
    </reaction>
</comment>
<dbReference type="PANTHER" id="PTHR47959">
    <property type="entry name" value="ATP-DEPENDENT RNA HELICASE RHLE-RELATED"/>
    <property type="match status" value="1"/>
</dbReference>
<sequence>MPPKKQNAGKNIKNKRQRSSNNGDTTTVSSSKKRKVIQQQPQEHNSEIEYEDLSNIDSWDWNEVAESSMITDDLGGFLCLEEIDDVHIEYEGDDQKGKVAKFKRIKKADRKTGKRAEPDKPLEIEEMKDFYDIDTFDEKLAAEDKLKQAEEVSNDDNDPMEEDNIEEMDNDENEKKEIKKEEKPKKQETKKDKARDKKMKKLEELKKQMEKLEASLADDNEEEKEVEEQPKKVKKMKKEEQKGSQEKEKKTNRPSIEDIDQSVDVTAWKSLKLIKPIMNALKYNKFTEPTPIQRETLPLALGGRNVIGAAETGSGKTLAFGIPMVQYIAKSQERDGELTGLVLTPTRELAIQVKNHIEKIGTFANIKVAAIVGGMSVQKQQRQIRNKPDIIVATPGRLWEVFSGNDTYMDMLKNIKFLVLDEADRMLEKGRFEELTNILDVLSNKKQDTTDWPEQCEDNKTRIVDKATGEYQTFVFTATLGKEIRYNIKSRKKAGKKAPGSMEDLLERLGLIDKDPALVDMTTESVVASRLVEAKIDCLKNEKDLYVYYFVTRYPGRTIVFVNSIDALRRLVPIFKLLDIEVLGLHAQMQQKQRLKNLDRFKANKNSVLMASDVAARGLDIPLVDHVIHYQLPRSGEIYVHRSGRTARANHDGVSLLLVAPDELRLYTKLYKTLKKGVQYPDFPVDVGILNEMKSRVQLATEIDKLEHQEQKSSHDENWMRKMAEEMDVEFDEEEHTKPNKKSVKIKIQNKKAELKHLLSQPMLPFGVSRKYLTGGVITDLVDRLIESNKDKDVLLPAHAQTNAIETIAAGKAT</sequence>
<keyword evidence="5" id="KW-0067">ATP-binding</keyword>
<dbReference type="EMBL" id="JAEPRB010000013">
    <property type="protein sequence ID" value="KAG2226783.1"/>
    <property type="molecule type" value="Genomic_DNA"/>
</dbReference>
<keyword evidence="4" id="KW-0347">Helicase</keyword>
<dbReference type="OrthoDB" id="4310724at2759"/>
<protein>
    <recommendedName>
        <fullName evidence="1">RNA helicase</fullName>
        <ecNumber evidence="1">3.6.4.13</ecNumber>
    </recommendedName>
</protein>
<dbReference type="Proteomes" id="UP000646827">
    <property type="component" value="Unassembled WGS sequence"/>
</dbReference>
<evidence type="ECO:0000256" key="5">
    <source>
        <dbReference type="ARBA" id="ARBA00022840"/>
    </source>
</evidence>
<feature type="compositionally biased region" description="Basic and acidic residues" evidence="9">
    <location>
        <begin position="173"/>
        <end position="199"/>
    </location>
</feature>
<dbReference type="SUPFAM" id="SSF52540">
    <property type="entry name" value="P-loop containing nucleoside triphosphate hydrolases"/>
    <property type="match status" value="2"/>
</dbReference>
<feature type="region of interest" description="Disordered" evidence="9">
    <location>
        <begin position="142"/>
        <end position="199"/>
    </location>
</feature>
<feature type="region of interest" description="Disordered" evidence="9">
    <location>
        <begin position="213"/>
        <end position="255"/>
    </location>
</feature>
<comment type="caution">
    <text evidence="13">The sequence shown here is derived from an EMBL/GenBank/DDBJ whole genome shotgun (WGS) entry which is preliminary data.</text>
</comment>
<dbReference type="InterPro" id="IPR014001">
    <property type="entry name" value="Helicase_ATP-bd"/>
</dbReference>
<dbReference type="EC" id="3.6.4.13" evidence="1"/>
<dbReference type="Pfam" id="PF00271">
    <property type="entry name" value="Helicase_C"/>
    <property type="match status" value="1"/>
</dbReference>
<dbReference type="PANTHER" id="PTHR47959:SF1">
    <property type="entry name" value="ATP-DEPENDENT RNA HELICASE DBPA"/>
    <property type="match status" value="1"/>
</dbReference>
<name>A0A8H7SEV1_9FUNG</name>
<feature type="compositionally biased region" description="Acidic residues" evidence="9">
    <location>
        <begin position="152"/>
        <end position="172"/>
    </location>
</feature>
<keyword evidence="6" id="KW-0694">RNA-binding</keyword>
<feature type="compositionally biased region" description="Basic and acidic residues" evidence="9">
    <location>
        <begin position="227"/>
        <end position="251"/>
    </location>
</feature>